<dbReference type="EC" id="3.1.3.-" evidence="7"/>
<feature type="binding site" evidence="10">
    <location>
        <position position="10"/>
    </location>
    <ligand>
        <name>Mg(2+)</name>
        <dbReference type="ChEBI" id="CHEBI:18420"/>
    </ligand>
</feature>
<dbReference type="GO" id="GO:0004424">
    <property type="term" value="F:imidazoleglycerol-phosphate dehydratase activity"/>
    <property type="evidence" value="ECO:0007669"/>
    <property type="project" value="InterPro"/>
</dbReference>
<dbReference type="NCBIfam" id="TIGR01261">
    <property type="entry name" value="hisB_Nterm"/>
    <property type="match status" value="1"/>
</dbReference>
<evidence type="ECO:0000256" key="1">
    <source>
        <dbReference type="ARBA" id="ARBA00004496"/>
    </source>
</evidence>
<name>A0A239LE67_EKHLU</name>
<dbReference type="AlphaFoldDB" id="A0A239LE67"/>
<feature type="site" description="Stabilizes the phosphoryl group" evidence="9">
    <location>
        <position position="53"/>
    </location>
</feature>
<keyword evidence="5 7" id="KW-0119">Carbohydrate metabolism</keyword>
<reference evidence="11 12" key="1">
    <citation type="submission" date="2017-06" db="EMBL/GenBank/DDBJ databases">
        <authorList>
            <person name="Kim H.J."/>
            <person name="Triplett B.A."/>
        </authorList>
    </citation>
    <scope>NUCLEOTIDE SEQUENCE [LARGE SCALE GENOMIC DNA]</scope>
    <source>
        <strain evidence="11 12">DSM 19307</strain>
    </source>
</reference>
<evidence type="ECO:0000256" key="5">
    <source>
        <dbReference type="ARBA" id="ARBA00023277"/>
    </source>
</evidence>
<evidence type="ECO:0000256" key="9">
    <source>
        <dbReference type="PIRSR" id="PIRSR004682-3"/>
    </source>
</evidence>
<dbReference type="GO" id="GO:0005975">
    <property type="term" value="P:carbohydrate metabolic process"/>
    <property type="evidence" value="ECO:0007669"/>
    <property type="project" value="InterPro"/>
</dbReference>
<evidence type="ECO:0000256" key="3">
    <source>
        <dbReference type="ARBA" id="ARBA00022723"/>
    </source>
</evidence>
<feature type="site" description="Contributes to substrate recognition" evidence="9">
    <location>
        <position position="103"/>
    </location>
</feature>
<dbReference type="Pfam" id="PF13242">
    <property type="entry name" value="Hydrolase_like"/>
    <property type="match status" value="1"/>
</dbReference>
<dbReference type="OrthoDB" id="9790411at2"/>
<evidence type="ECO:0000256" key="8">
    <source>
        <dbReference type="PIRSR" id="PIRSR004682-1"/>
    </source>
</evidence>
<evidence type="ECO:0000313" key="12">
    <source>
        <dbReference type="Proteomes" id="UP000198393"/>
    </source>
</evidence>
<dbReference type="InterPro" id="IPR005954">
    <property type="entry name" value="HisB_N"/>
</dbReference>
<feature type="site" description="Stabilizes the phosphoryl group" evidence="9">
    <location>
        <position position="104"/>
    </location>
</feature>
<keyword evidence="4 7" id="KW-0378">Hydrolase</keyword>
<proteinExistence type="inferred from homology"/>
<dbReference type="Gene3D" id="3.40.50.1000">
    <property type="entry name" value="HAD superfamily/HAD-like"/>
    <property type="match status" value="1"/>
</dbReference>
<keyword evidence="2 7" id="KW-0963">Cytoplasm</keyword>
<dbReference type="GO" id="GO:0005737">
    <property type="term" value="C:cytoplasm"/>
    <property type="evidence" value="ECO:0007669"/>
    <property type="project" value="UniProtKB-SubCell"/>
</dbReference>
<comment type="cofactor">
    <cofactor evidence="10">
        <name>Mg(2+)</name>
        <dbReference type="ChEBI" id="CHEBI:18420"/>
    </cofactor>
</comment>
<evidence type="ECO:0000256" key="6">
    <source>
        <dbReference type="ARBA" id="ARBA00031828"/>
    </source>
</evidence>
<dbReference type="GO" id="GO:0000105">
    <property type="term" value="P:L-histidine biosynthetic process"/>
    <property type="evidence" value="ECO:0007669"/>
    <property type="project" value="InterPro"/>
</dbReference>
<dbReference type="NCBIfam" id="TIGR01662">
    <property type="entry name" value="HAD-SF-IIIA"/>
    <property type="match status" value="1"/>
</dbReference>
<dbReference type="InterPro" id="IPR036412">
    <property type="entry name" value="HAD-like_sf"/>
</dbReference>
<comment type="subcellular location">
    <subcellularLocation>
        <location evidence="1 7">Cytoplasm</location>
    </subcellularLocation>
</comment>
<sequence>MQPILFIDRDGTIIQETDDEKIETIEKLDFLPEALYYLKKIKEETNYKFVMVTNQDGLGTEAFPDHEFWPVHNFIMRLLETEGIHFDAIHIDEHFEKDNHPNRKPGTGMLTEYMTDDYDLENSYVIGDRATDVQLARNLGCKAIYLSSAYSDNETEAELKPKGWKEIYEYLIG</sequence>
<feature type="active site" description="Nucleophile" evidence="8">
    <location>
        <position position="8"/>
    </location>
</feature>
<evidence type="ECO:0000256" key="4">
    <source>
        <dbReference type="ARBA" id="ARBA00022801"/>
    </source>
</evidence>
<dbReference type="InterPro" id="IPR006549">
    <property type="entry name" value="HAD-SF_hydro_IIIA"/>
</dbReference>
<dbReference type="InterPro" id="IPR006543">
    <property type="entry name" value="Histidinol-phos"/>
</dbReference>
<dbReference type="EMBL" id="FZPD01000005">
    <property type="protein sequence ID" value="SNT28198.1"/>
    <property type="molecule type" value="Genomic_DNA"/>
</dbReference>
<keyword evidence="3 10" id="KW-0479">Metal-binding</keyword>
<evidence type="ECO:0000256" key="7">
    <source>
        <dbReference type="PIRNR" id="PIRNR004682"/>
    </source>
</evidence>
<organism evidence="11 12">
    <name type="scientific">Ekhidna lutea</name>
    <dbReference type="NCBI Taxonomy" id="447679"/>
    <lineage>
        <taxon>Bacteria</taxon>
        <taxon>Pseudomonadati</taxon>
        <taxon>Bacteroidota</taxon>
        <taxon>Cytophagia</taxon>
        <taxon>Cytophagales</taxon>
        <taxon>Reichenbachiellaceae</taxon>
        <taxon>Ekhidna</taxon>
    </lineage>
</organism>
<evidence type="ECO:0000256" key="2">
    <source>
        <dbReference type="ARBA" id="ARBA00022490"/>
    </source>
</evidence>
<dbReference type="NCBIfam" id="TIGR01656">
    <property type="entry name" value="Histidinol-ppas"/>
    <property type="match status" value="1"/>
</dbReference>
<dbReference type="PIRSF" id="PIRSF004682">
    <property type="entry name" value="GmhB"/>
    <property type="match status" value="1"/>
</dbReference>
<gene>
    <name evidence="11" type="ORF">SAMN05421640_3156</name>
</gene>
<dbReference type="InterPro" id="IPR004446">
    <property type="entry name" value="Heptose_bisP_phosphatase"/>
</dbReference>
<keyword evidence="10" id="KW-0862">Zinc</keyword>
<evidence type="ECO:0000256" key="10">
    <source>
        <dbReference type="PIRSR" id="PIRSR004682-4"/>
    </source>
</evidence>
<feature type="binding site" evidence="10">
    <location>
        <position position="94"/>
    </location>
    <ligand>
        <name>Zn(2+)</name>
        <dbReference type="ChEBI" id="CHEBI:29105"/>
    </ligand>
</feature>
<dbReference type="RefSeq" id="WP_089357832.1">
    <property type="nucleotide sequence ID" value="NZ_FZPD01000005.1"/>
</dbReference>
<keyword evidence="12" id="KW-1185">Reference proteome</keyword>
<feature type="binding site" evidence="10">
    <location>
        <position position="8"/>
    </location>
    <ligand>
        <name>Mg(2+)</name>
        <dbReference type="ChEBI" id="CHEBI:18420"/>
    </ligand>
</feature>
<protein>
    <recommendedName>
        <fullName evidence="6 7">D,D-heptose 1,7-bisphosphate phosphatase</fullName>
        <ecNumber evidence="7">3.1.3.-</ecNumber>
    </recommendedName>
</protein>
<dbReference type="PANTHER" id="PTHR42891:SF1">
    <property type="entry name" value="D-GLYCERO-BETA-D-MANNO-HEPTOSE-1,7-BISPHOSPHATE 7-PHOSPHATASE"/>
    <property type="match status" value="1"/>
</dbReference>
<dbReference type="PANTHER" id="PTHR42891">
    <property type="entry name" value="D-GLYCERO-BETA-D-MANNO-HEPTOSE-1,7-BISPHOSPHATE 7-PHOSPHATASE"/>
    <property type="match status" value="1"/>
</dbReference>
<accession>A0A239LE67</accession>
<feature type="active site" description="Proton donor" evidence="8">
    <location>
        <position position="10"/>
    </location>
</feature>
<comment type="cofactor">
    <cofactor evidence="10">
        <name>Zn(2+)</name>
        <dbReference type="ChEBI" id="CHEBI:29105"/>
    </cofactor>
</comment>
<dbReference type="GO" id="GO:0046872">
    <property type="term" value="F:metal ion binding"/>
    <property type="evidence" value="ECO:0007669"/>
    <property type="project" value="UniProtKB-KW"/>
</dbReference>
<dbReference type="Proteomes" id="UP000198393">
    <property type="component" value="Unassembled WGS sequence"/>
</dbReference>
<dbReference type="SUPFAM" id="SSF56784">
    <property type="entry name" value="HAD-like"/>
    <property type="match status" value="1"/>
</dbReference>
<feature type="binding site" evidence="10">
    <location>
        <position position="128"/>
    </location>
    <ligand>
        <name>Mg(2+)</name>
        <dbReference type="ChEBI" id="CHEBI:18420"/>
    </ligand>
</feature>
<dbReference type="GO" id="GO:0004401">
    <property type="term" value="F:histidinol-phosphatase activity"/>
    <property type="evidence" value="ECO:0007669"/>
    <property type="project" value="InterPro"/>
</dbReference>
<evidence type="ECO:0000313" key="11">
    <source>
        <dbReference type="EMBL" id="SNT28198.1"/>
    </source>
</evidence>
<keyword evidence="10" id="KW-0460">Magnesium</keyword>
<dbReference type="InterPro" id="IPR023214">
    <property type="entry name" value="HAD_sf"/>
</dbReference>
<comment type="similarity">
    <text evidence="7">Belongs to the gmhB family.</text>
</comment>